<feature type="transmembrane region" description="Helical" evidence="8">
    <location>
        <begin position="164"/>
        <end position="185"/>
    </location>
</feature>
<keyword evidence="2" id="KW-1003">Cell membrane</keyword>
<dbReference type="Pfam" id="PF09594">
    <property type="entry name" value="GT87"/>
    <property type="match status" value="1"/>
</dbReference>
<dbReference type="RefSeq" id="WP_179771931.1">
    <property type="nucleotide sequence ID" value="NZ_JACCFK010000001.1"/>
</dbReference>
<dbReference type="AlphaFoldDB" id="A0A853AY94"/>
<dbReference type="GO" id="GO:0016758">
    <property type="term" value="F:hexosyltransferase activity"/>
    <property type="evidence" value="ECO:0007669"/>
    <property type="project" value="InterPro"/>
</dbReference>
<comment type="caution">
    <text evidence="9">The sequence shown here is derived from an EMBL/GenBank/DDBJ whole genome shotgun (WGS) entry which is preliminary data.</text>
</comment>
<evidence type="ECO:0000256" key="6">
    <source>
        <dbReference type="ARBA" id="ARBA00023136"/>
    </source>
</evidence>
<name>A0A853AY94_9PSEU</name>
<keyword evidence="4 8" id="KW-0812">Transmembrane</keyword>
<keyword evidence="3 9" id="KW-0808">Transferase</keyword>
<organism evidence="9 10">
    <name type="scientific">Amycolatopsis endophytica</name>
    <dbReference type="NCBI Taxonomy" id="860233"/>
    <lineage>
        <taxon>Bacteria</taxon>
        <taxon>Bacillati</taxon>
        <taxon>Actinomycetota</taxon>
        <taxon>Actinomycetes</taxon>
        <taxon>Pseudonocardiales</taxon>
        <taxon>Pseudonocardiaceae</taxon>
        <taxon>Amycolatopsis</taxon>
    </lineage>
</organism>
<feature type="transmembrane region" description="Helical" evidence="8">
    <location>
        <begin position="321"/>
        <end position="340"/>
    </location>
</feature>
<keyword evidence="10" id="KW-1185">Reference proteome</keyword>
<evidence type="ECO:0000256" key="5">
    <source>
        <dbReference type="ARBA" id="ARBA00022989"/>
    </source>
</evidence>
<feature type="transmembrane region" description="Helical" evidence="8">
    <location>
        <begin position="250"/>
        <end position="270"/>
    </location>
</feature>
<protein>
    <submittedName>
        <fullName evidence="9">Alpha-1,2-mannosyltransferase</fullName>
        <ecNumber evidence="9">2.4.1.-</ecNumber>
    </submittedName>
</protein>
<evidence type="ECO:0000256" key="8">
    <source>
        <dbReference type="SAM" id="Phobius"/>
    </source>
</evidence>
<dbReference type="GO" id="GO:0005886">
    <property type="term" value="C:plasma membrane"/>
    <property type="evidence" value="ECO:0007669"/>
    <property type="project" value="UniProtKB-SubCell"/>
</dbReference>
<sequence>MTTLRSRAEPALVGALVLGAFAVGVVCWLAGWHLGADSAVYRAGALTFLHGDDVYTPERLTTLPSWVSLPFTYPPAAALLFVPLTALPSGLTWGILAAVAVLALAVVIRVSGRFRGWAVAGLTVAALALEPVWKTIFLGQINLVLLALVVLDVLVLAGSRWSGVLTGVAAAVKLTPLVFVAHLFVTGRWRDGLRALGTFAGLQIVMFALMPGDASRYWAEAAFDPDRVGGVSWIFNQSLGGLVNRASHEAAWSTPVALAIGAVLAVPSVWLVRRWHQRGDTLAALLVTAFFGLLVSPVSWSHHWVWAVPLVVLLASKGRRAWATLVAVFFASCVVMLVPNGGDTEFGWGPELFVPGNAYVLAAALGILGLTARELRLRINS</sequence>
<comment type="subcellular location">
    <subcellularLocation>
        <location evidence="1">Cell membrane</location>
        <topology evidence="1">Multi-pass membrane protein</topology>
    </subcellularLocation>
</comment>
<gene>
    <name evidence="9" type="ORF">HNR02_000874</name>
</gene>
<keyword evidence="6 8" id="KW-0472">Membrane</keyword>
<keyword evidence="5 8" id="KW-1133">Transmembrane helix</keyword>
<proteinExistence type="inferred from homology"/>
<evidence type="ECO:0000256" key="7">
    <source>
        <dbReference type="ARBA" id="ARBA00024033"/>
    </source>
</evidence>
<feature type="transmembrane region" description="Helical" evidence="8">
    <location>
        <begin position="192"/>
        <end position="210"/>
    </location>
</feature>
<evidence type="ECO:0000256" key="3">
    <source>
        <dbReference type="ARBA" id="ARBA00022679"/>
    </source>
</evidence>
<evidence type="ECO:0000313" key="9">
    <source>
        <dbReference type="EMBL" id="NYI87551.1"/>
    </source>
</evidence>
<accession>A0A853AY94</accession>
<keyword evidence="9" id="KW-0328">Glycosyltransferase</keyword>
<evidence type="ECO:0000256" key="2">
    <source>
        <dbReference type="ARBA" id="ARBA00022475"/>
    </source>
</evidence>
<evidence type="ECO:0000256" key="4">
    <source>
        <dbReference type="ARBA" id="ARBA00022692"/>
    </source>
</evidence>
<dbReference type="EMBL" id="JACCFK010000001">
    <property type="protein sequence ID" value="NYI87551.1"/>
    <property type="molecule type" value="Genomic_DNA"/>
</dbReference>
<comment type="similarity">
    <text evidence="7">Belongs to the glycosyltransferase 87 family.</text>
</comment>
<feature type="transmembrane region" description="Helical" evidence="8">
    <location>
        <begin position="282"/>
        <end position="301"/>
    </location>
</feature>
<reference evidence="9 10" key="1">
    <citation type="submission" date="2020-07" db="EMBL/GenBank/DDBJ databases">
        <title>Sequencing the genomes of 1000 actinobacteria strains.</title>
        <authorList>
            <person name="Klenk H.-P."/>
        </authorList>
    </citation>
    <scope>NUCLEOTIDE SEQUENCE [LARGE SCALE GENOMIC DNA]</scope>
    <source>
        <strain evidence="9 10">DSM 104006</strain>
    </source>
</reference>
<feature type="transmembrane region" description="Helical" evidence="8">
    <location>
        <begin position="352"/>
        <end position="372"/>
    </location>
</feature>
<dbReference type="EC" id="2.4.1.-" evidence="9"/>
<evidence type="ECO:0000256" key="1">
    <source>
        <dbReference type="ARBA" id="ARBA00004651"/>
    </source>
</evidence>
<feature type="transmembrane region" description="Helical" evidence="8">
    <location>
        <begin position="140"/>
        <end position="158"/>
    </location>
</feature>
<feature type="transmembrane region" description="Helical" evidence="8">
    <location>
        <begin position="12"/>
        <end position="32"/>
    </location>
</feature>
<evidence type="ECO:0000313" key="10">
    <source>
        <dbReference type="Proteomes" id="UP000549616"/>
    </source>
</evidence>
<dbReference type="Proteomes" id="UP000549616">
    <property type="component" value="Unassembled WGS sequence"/>
</dbReference>
<feature type="transmembrane region" description="Helical" evidence="8">
    <location>
        <begin position="91"/>
        <end position="108"/>
    </location>
</feature>
<dbReference type="InterPro" id="IPR018584">
    <property type="entry name" value="GT87"/>
</dbReference>